<dbReference type="EMBL" id="RCHU02000001">
    <property type="protein sequence ID" value="KAL3612337.1"/>
    <property type="molecule type" value="Genomic_DNA"/>
</dbReference>
<dbReference type="Proteomes" id="UP000309997">
    <property type="component" value="Unassembled WGS sequence"/>
</dbReference>
<name>A0ACC4D4B5_POPAL</name>
<comment type="caution">
    <text evidence="1">The sequence shown here is derived from an EMBL/GenBank/DDBJ whole genome shotgun (WGS) entry which is preliminary data.</text>
</comment>
<proteinExistence type="predicted"/>
<organism evidence="1 2">
    <name type="scientific">Populus alba</name>
    <name type="common">White poplar</name>
    <dbReference type="NCBI Taxonomy" id="43335"/>
    <lineage>
        <taxon>Eukaryota</taxon>
        <taxon>Viridiplantae</taxon>
        <taxon>Streptophyta</taxon>
        <taxon>Embryophyta</taxon>
        <taxon>Tracheophyta</taxon>
        <taxon>Spermatophyta</taxon>
        <taxon>Magnoliopsida</taxon>
        <taxon>eudicotyledons</taxon>
        <taxon>Gunneridae</taxon>
        <taxon>Pentapetalae</taxon>
        <taxon>rosids</taxon>
        <taxon>fabids</taxon>
        <taxon>Malpighiales</taxon>
        <taxon>Salicaceae</taxon>
        <taxon>Saliceae</taxon>
        <taxon>Populus</taxon>
    </lineage>
</organism>
<gene>
    <name evidence="1" type="ORF">D5086_003357</name>
</gene>
<accession>A0ACC4D4B5</accession>
<keyword evidence="2" id="KW-1185">Reference proteome</keyword>
<protein>
    <submittedName>
        <fullName evidence="1">Uncharacterized protein</fullName>
    </submittedName>
</protein>
<evidence type="ECO:0000313" key="2">
    <source>
        <dbReference type="Proteomes" id="UP000309997"/>
    </source>
</evidence>
<sequence>MASPPSLLSKTFSVLVSGFVVLNCFAVDKFGSHAQVITPLLPVDEVQILQNISNKLNISNWAPINQTSCNSTQWKHTIDSKTQSIVTCNCTFENDSVCHVTNISVKGFNLNGVLPDELGDLPHLLEIDLTRNYINGTIPPRLAQLPNLKILSLIVNRLTGPIPPEIGNITTLEELVLSSNNFTGTIPETLGNLKNLTEFDLSRNYLNGSIPGSLAELPNLQSLSLLANRLSGSIPREIGSFATLKSLLLSANNFSGTIPDTFGNLKNLNDLDLSFNKLTGQIPSPLESLTDIKFIDLSRNRLTGPIPKEVGNISTLPNLSLIVNRLTGPIPPEIGKITTLEELVLSSNNFTGTIPETLGNLKNLTQFKIDGSELSGKIPEFIGNWSNIEELDLQGTSMDGPIPSSISLLTSLQSLFLNNNLLTGEVPNWAVDNNKKLDLSYNNFTWSALEGSALGGCQPQQPKLTDEYWCFTKDLPCTQNREYRSLFINCGGGSAPFNDDTYERDLTDGGPVSFSFLPGKWGYSSTGTYMENSTVQTSIAKNDFNLGVTGGITLWKNFNIMERAGGVGIGIIEVFDNIIVNDGTLEIHLYWAGKGTTFVPYRGVHGPLISAITVTPKFKNGSGLSVGAVIGIVAASCVLAALFLLLLRSKGYLGGKELVDKGGTEGISISLIRYVLSG</sequence>
<evidence type="ECO:0000313" key="1">
    <source>
        <dbReference type="EMBL" id="KAL3612337.1"/>
    </source>
</evidence>
<reference evidence="1 2" key="1">
    <citation type="journal article" date="2024" name="Plant Biotechnol. J.">
        <title>Genome and CRISPR/Cas9 system of a widespread forest tree (Populus alba) in the world.</title>
        <authorList>
            <person name="Liu Y.J."/>
            <person name="Jiang P.F."/>
            <person name="Han X.M."/>
            <person name="Li X.Y."/>
            <person name="Wang H.M."/>
            <person name="Wang Y.J."/>
            <person name="Wang X.X."/>
            <person name="Zeng Q.Y."/>
        </authorList>
    </citation>
    <scope>NUCLEOTIDE SEQUENCE [LARGE SCALE GENOMIC DNA]</scope>
    <source>
        <strain evidence="2">cv. PAL-ZL1</strain>
    </source>
</reference>